<proteinExistence type="predicted"/>
<name>A0A345UHL4_9BACT</name>
<evidence type="ECO:0000256" key="1">
    <source>
        <dbReference type="SAM" id="MobiDB-lite"/>
    </source>
</evidence>
<reference evidence="2 3" key="1">
    <citation type="submission" date="2018-03" db="EMBL/GenBank/DDBJ databases">
        <title>Phenotypic and genomic properties of Cyclonatronum proteinivorum gen. nov., sp. nov., a haloalkaliphilic bacteroidete from soda lakes possessing Na+-translocating rhodopsin.</title>
        <authorList>
            <person name="Toshchakov S.V."/>
            <person name="Korzhenkov A."/>
            <person name="Samarov N.I."/>
            <person name="Kublanov I.V."/>
            <person name="Muntyan M.S."/>
            <person name="Sorokin D.Y."/>
        </authorList>
    </citation>
    <scope>NUCLEOTIDE SEQUENCE [LARGE SCALE GENOMIC DNA]</scope>
    <source>
        <strain evidence="2 3">Omega</strain>
    </source>
</reference>
<dbReference type="OrthoDB" id="9971226at2"/>
<dbReference type="Proteomes" id="UP000254808">
    <property type="component" value="Chromosome"/>
</dbReference>
<organism evidence="2 3">
    <name type="scientific">Cyclonatronum proteinivorum</name>
    <dbReference type="NCBI Taxonomy" id="1457365"/>
    <lineage>
        <taxon>Bacteria</taxon>
        <taxon>Pseudomonadati</taxon>
        <taxon>Balneolota</taxon>
        <taxon>Balneolia</taxon>
        <taxon>Balneolales</taxon>
        <taxon>Cyclonatronaceae</taxon>
        <taxon>Cyclonatronum</taxon>
    </lineage>
</organism>
<dbReference type="AlphaFoldDB" id="A0A345UHL4"/>
<dbReference type="EMBL" id="CP027806">
    <property type="protein sequence ID" value="AXI99965.1"/>
    <property type="molecule type" value="Genomic_DNA"/>
</dbReference>
<keyword evidence="3" id="KW-1185">Reference proteome</keyword>
<evidence type="ECO:0000313" key="3">
    <source>
        <dbReference type="Proteomes" id="UP000254808"/>
    </source>
</evidence>
<gene>
    <name evidence="2" type="ORF">CYPRO_0682</name>
</gene>
<dbReference type="RefSeq" id="WP_114983285.1">
    <property type="nucleotide sequence ID" value="NZ_CP027806.1"/>
</dbReference>
<accession>A0A345UHL4</accession>
<dbReference type="KEGG" id="cprv:CYPRO_0682"/>
<protein>
    <submittedName>
        <fullName evidence="2">Uncharacterized protein</fullName>
    </submittedName>
</protein>
<sequence>MSAPLQIPITSSANLLIRTDTPHGLFEAVRQNTPVSETDWEAGEMFSIGLSSEGGEANAHTGADGGADGSPTPLSVHIPAGEGRSLSFGMQASKGLSLRRDFSSAIETLSRGQEIAAGLHNPNPAQAHHFLMLHWNYDVRAAHEGTLPLGAGKSAVYGVEAGRERLFALIRAVEPQTGTRDALQTMLRNWMMPRAVRQASDLDPGTWLVTELDRSVTAKIGCQMGYDFSWVHELGEGGLAGDIGLKLESAMKATVGFDFSGKFALVVARESADPSNQQLRVRLFKLRKKGWDFALSATAQAESSAEFREADIEELLKAILGIQSVQVLSDLKSVKTWMGDNSDLASYFAELSADSIRDFLGGVTGLDVVASVDEASGQLNAWFKKWDRLTQETAASLWQLAEDGLPLDEIRDLSRTISEADEDKIRTFLIEKCSKPDFLTSGTGKFLLSLVPGEDLFGALLRTNSIRQIREAAKKVHHLLDGDVSERILLNLNRAINRRLNLENIREVLTETDFEQLDEWLKARLARFFGKKLEDLGLEDLRNLKQFIERWEAKKGRILEKMQEVVTHQYGAAFNYAYSKSRSHEALIDLSIDFSYPDEAGRVLQMAMDGNFDRLLTETFESVTLHQAVLTHGIMRSASVQFSLPFAKRDISAITESVATAEAFDTEDGRLLLYQLDTKSRLKHLGKSAGLMTIGGYFQSQANQVRTHSRGSIDFSYTLRQAHKSMQADTLKLTLKPVLKQYFPEVGTVWVNDLDKIIDELEANETGNLGSLLQSLHVHVPGEIGVRWLHAPSKIRDYQPMADHLMQTMRKTFFSYYLNRLSANTHDKNTADALLLYSSVPEGFFPGKRGKRLHWYVGKRYHSGLGVRDFDKKSIRAAMLIRLLEMSHAIGTLPDLEDRFGKYIPRPENTTRILNDVFNSPSAEEFLNNLFWTEQQIIDGAAAAGRKLNKALKKSASKPQKAVKAFAAFGDSLAKAFDGRQLKRVFGEAHLSASGALLFAAAAEAFPEKALTKLQGNTRMSDTGEATPPQHIRSLLALYFLRPESQHDFNTFLKSGKVPAEEVLLSPMLVSGEG</sequence>
<feature type="region of interest" description="Disordered" evidence="1">
    <location>
        <begin position="51"/>
        <end position="81"/>
    </location>
</feature>
<evidence type="ECO:0000313" key="2">
    <source>
        <dbReference type="EMBL" id="AXI99965.1"/>
    </source>
</evidence>